<dbReference type="OrthoDB" id="9802795at2"/>
<dbReference type="PANTHER" id="PTHR30008:SF0">
    <property type="entry name" value="EXODEOXYRIBONUCLEASE 7 LARGE SUBUNIT"/>
    <property type="match status" value="1"/>
</dbReference>
<dbReference type="InterPro" id="IPR020579">
    <property type="entry name" value="Exonuc_VII_lsu_C"/>
</dbReference>
<feature type="domain" description="OB-fold nucleic acid binding" evidence="8">
    <location>
        <begin position="6"/>
        <end position="101"/>
    </location>
</feature>
<evidence type="ECO:0000256" key="2">
    <source>
        <dbReference type="ARBA" id="ARBA00022722"/>
    </source>
</evidence>
<evidence type="ECO:0000313" key="9">
    <source>
        <dbReference type="EMBL" id="SJZ44915.1"/>
    </source>
</evidence>
<evidence type="ECO:0000256" key="3">
    <source>
        <dbReference type="ARBA" id="ARBA00022801"/>
    </source>
</evidence>
<keyword evidence="3 5" id="KW-0378">Hydrolase</keyword>
<dbReference type="AlphaFoldDB" id="A0A1T4KR73"/>
<dbReference type="EMBL" id="FUWX01000005">
    <property type="protein sequence ID" value="SJZ44915.1"/>
    <property type="molecule type" value="Genomic_DNA"/>
</dbReference>
<evidence type="ECO:0000256" key="4">
    <source>
        <dbReference type="ARBA" id="ARBA00022839"/>
    </source>
</evidence>
<keyword evidence="2 5" id="KW-0540">Nuclease</keyword>
<sequence>MEERIYSVTEFNSMVKEYLEESYLMKNFFLKGELSGITYYKSGHLYFTLKDKKCQIKCAAFNYKYKRISEDLKEGDSVKIFGDVGFYENRGDFQILVRHIEKEDKLGELYIELEKLKEEYSKKGYFSQLFKKKLPKYPKNIGVVTALTGAAFHDIVHTTRKRFPNINIYLYPAKVQGLGAEKEIAKGIETLDKIEELDLIIAGRGGGSIEDLWAFNKREVIESFYKCKKPIISAVGHEIDTLLSDLVADERAATPTQAAEIAIPVKGEILENLNKKRVYLEKLIEITFNNKRKDLEKRENNYIIKSYSNKILKKRDLLNEKDNRLKREILDLIKDKKHQLSLRGEKIVNMNPLKILSRGYSITYKEDKIIKETKEIKKDDIIKTYLHKGIIISKVEEIKDSE</sequence>
<evidence type="ECO:0000256" key="6">
    <source>
        <dbReference type="RuleBase" id="RU004355"/>
    </source>
</evidence>
<dbReference type="GO" id="GO:0005737">
    <property type="term" value="C:cytoplasm"/>
    <property type="evidence" value="ECO:0007669"/>
    <property type="project" value="UniProtKB-SubCell"/>
</dbReference>
<evidence type="ECO:0000259" key="7">
    <source>
        <dbReference type="Pfam" id="PF02601"/>
    </source>
</evidence>
<dbReference type="Pfam" id="PF02601">
    <property type="entry name" value="Exonuc_VII_L"/>
    <property type="match status" value="1"/>
</dbReference>
<evidence type="ECO:0000313" key="10">
    <source>
        <dbReference type="Proteomes" id="UP000191153"/>
    </source>
</evidence>
<comment type="catalytic activity">
    <reaction evidence="5 6">
        <text>Exonucleolytic cleavage in either 5'- to 3'- or 3'- to 5'-direction to yield nucleoside 5'-phosphates.</text>
        <dbReference type="EC" id="3.1.11.6"/>
    </reaction>
</comment>
<gene>
    <name evidence="5" type="primary">xseA</name>
    <name evidence="9" type="ORF">SAMN02745174_00550</name>
</gene>
<keyword evidence="10" id="KW-1185">Reference proteome</keyword>
<dbReference type="PANTHER" id="PTHR30008">
    <property type="entry name" value="EXODEOXYRIBONUCLEASE 7 LARGE SUBUNIT"/>
    <property type="match status" value="1"/>
</dbReference>
<dbReference type="STRING" id="180163.SAMN02745174_00550"/>
<dbReference type="Proteomes" id="UP000191153">
    <property type="component" value="Unassembled WGS sequence"/>
</dbReference>
<evidence type="ECO:0000256" key="1">
    <source>
        <dbReference type="ARBA" id="ARBA00022490"/>
    </source>
</evidence>
<protein>
    <recommendedName>
        <fullName evidence="5">Exodeoxyribonuclease 7 large subunit</fullName>
        <ecNumber evidence="5">3.1.11.6</ecNumber>
    </recommendedName>
    <alternativeName>
        <fullName evidence="5">Exodeoxyribonuclease VII large subunit</fullName>
        <shortName evidence="5">Exonuclease VII large subunit</shortName>
    </alternativeName>
</protein>
<evidence type="ECO:0000256" key="5">
    <source>
        <dbReference type="HAMAP-Rule" id="MF_00378"/>
    </source>
</evidence>
<dbReference type="InterPro" id="IPR003753">
    <property type="entry name" value="Exonuc_VII_L"/>
</dbReference>
<dbReference type="InterPro" id="IPR025824">
    <property type="entry name" value="OB-fold_nuc-bd_dom"/>
</dbReference>
<keyword evidence="4 5" id="KW-0269">Exonuclease</keyword>
<evidence type="ECO:0000259" key="8">
    <source>
        <dbReference type="Pfam" id="PF13742"/>
    </source>
</evidence>
<dbReference type="EC" id="3.1.11.6" evidence="5"/>
<comment type="subcellular location">
    <subcellularLocation>
        <location evidence="5 6">Cytoplasm</location>
    </subcellularLocation>
</comment>
<comment type="subunit">
    <text evidence="5">Heterooligomer composed of large and small subunits.</text>
</comment>
<reference evidence="9 10" key="1">
    <citation type="submission" date="2017-02" db="EMBL/GenBank/DDBJ databases">
        <authorList>
            <person name="Peterson S.W."/>
        </authorList>
    </citation>
    <scope>NUCLEOTIDE SEQUENCE [LARGE SCALE GENOMIC DNA]</scope>
    <source>
        <strain evidence="9 10">ATCC 700028</strain>
    </source>
</reference>
<organism evidence="9 10">
    <name type="scientific">Cetobacterium ceti</name>
    <dbReference type="NCBI Taxonomy" id="180163"/>
    <lineage>
        <taxon>Bacteria</taxon>
        <taxon>Fusobacteriati</taxon>
        <taxon>Fusobacteriota</taxon>
        <taxon>Fusobacteriia</taxon>
        <taxon>Fusobacteriales</taxon>
        <taxon>Fusobacteriaceae</taxon>
        <taxon>Cetobacterium</taxon>
    </lineage>
</organism>
<dbReference type="RefSeq" id="WP_078693078.1">
    <property type="nucleotide sequence ID" value="NZ_FUWX01000005.1"/>
</dbReference>
<dbReference type="Gene3D" id="2.40.50.1010">
    <property type="match status" value="1"/>
</dbReference>
<dbReference type="Pfam" id="PF13742">
    <property type="entry name" value="tRNA_anti_2"/>
    <property type="match status" value="1"/>
</dbReference>
<name>A0A1T4KR73_9FUSO</name>
<dbReference type="GO" id="GO:0006308">
    <property type="term" value="P:DNA catabolic process"/>
    <property type="evidence" value="ECO:0007669"/>
    <property type="project" value="UniProtKB-UniRule"/>
</dbReference>
<dbReference type="GO" id="GO:0009318">
    <property type="term" value="C:exodeoxyribonuclease VII complex"/>
    <property type="evidence" value="ECO:0007669"/>
    <property type="project" value="UniProtKB-UniRule"/>
</dbReference>
<dbReference type="GO" id="GO:0003676">
    <property type="term" value="F:nucleic acid binding"/>
    <property type="evidence" value="ECO:0007669"/>
    <property type="project" value="InterPro"/>
</dbReference>
<comment type="function">
    <text evidence="5">Bidirectionally degrades single-stranded DNA into large acid-insoluble oligonucleotides, which are then degraded further into small acid-soluble oligonucleotides.</text>
</comment>
<keyword evidence="1 5" id="KW-0963">Cytoplasm</keyword>
<comment type="similarity">
    <text evidence="5 6">Belongs to the XseA family.</text>
</comment>
<dbReference type="HAMAP" id="MF_00378">
    <property type="entry name" value="Exonuc_7_L"/>
    <property type="match status" value="1"/>
</dbReference>
<dbReference type="NCBIfam" id="TIGR00237">
    <property type="entry name" value="xseA"/>
    <property type="match status" value="1"/>
</dbReference>
<proteinExistence type="inferred from homology"/>
<accession>A0A1T4KR73</accession>
<feature type="domain" description="Exonuclease VII large subunit C-terminal" evidence="7">
    <location>
        <begin position="125"/>
        <end position="302"/>
    </location>
</feature>
<dbReference type="GO" id="GO:0008855">
    <property type="term" value="F:exodeoxyribonuclease VII activity"/>
    <property type="evidence" value="ECO:0007669"/>
    <property type="project" value="UniProtKB-UniRule"/>
</dbReference>
<dbReference type="CDD" id="cd04489">
    <property type="entry name" value="ExoVII_LU_OBF"/>
    <property type="match status" value="1"/>
</dbReference>